<dbReference type="SMART" id="SM00439">
    <property type="entry name" value="BAH"/>
    <property type="match status" value="1"/>
</dbReference>
<gene>
    <name evidence="3" type="ORF">TAV2_LOCUS6758</name>
</gene>
<dbReference type="GO" id="GO:0003682">
    <property type="term" value="F:chromatin binding"/>
    <property type="evidence" value="ECO:0007669"/>
    <property type="project" value="InterPro"/>
</dbReference>
<feature type="domain" description="BAH" evidence="2">
    <location>
        <begin position="60"/>
        <end position="191"/>
    </location>
</feature>
<sequence length="282" mass="33489">MERNQRKRKKENAEELSIAKENEFEWKPEHCARPKGKVIKITNEQGNEKCHYERFKFRGGKYGLEDSVLLFPEDASQNPYVAIIKDIYVQGKERYVKLEVQWFYRPEDVDKKYVRNWKSKDSRDIFYSFHRDEVSAESVKDDCTVYFVPENKQVSNHGFIVQRVYNTENKKLRKFTHHDFNEQQKQELDLLLEKTISRVGDLLDIQKTKHTFIPRHMELVPERFIRNVESTQPESIIVVNAPDLLEEKTLSGVGGHPDNEKEKKTLKSRRKQSTPERFIIQG</sequence>
<dbReference type="PROSITE" id="PS51038">
    <property type="entry name" value="BAH"/>
    <property type="match status" value="1"/>
</dbReference>
<feature type="region of interest" description="Disordered" evidence="1">
    <location>
        <begin position="248"/>
        <end position="282"/>
    </location>
</feature>
<dbReference type="PANTHER" id="PTHR46871:SF1">
    <property type="entry name" value="BROMO-ADJACENT HOMOLOGY (BAH) DOMAIN-CONTAINING PROTEIN"/>
    <property type="match status" value="1"/>
</dbReference>
<evidence type="ECO:0000313" key="4">
    <source>
        <dbReference type="Proteomes" id="UP000836841"/>
    </source>
</evidence>
<evidence type="ECO:0000259" key="2">
    <source>
        <dbReference type="PROSITE" id="PS51038"/>
    </source>
</evidence>
<accession>A0AAU9RMQ0</accession>
<dbReference type="InterPro" id="IPR043151">
    <property type="entry name" value="BAH_sf"/>
</dbReference>
<dbReference type="Pfam" id="PF01426">
    <property type="entry name" value="BAH"/>
    <property type="match status" value="1"/>
</dbReference>
<evidence type="ECO:0000256" key="1">
    <source>
        <dbReference type="SAM" id="MobiDB-lite"/>
    </source>
</evidence>
<dbReference type="InterPro" id="IPR001025">
    <property type="entry name" value="BAH_dom"/>
</dbReference>
<protein>
    <recommendedName>
        <fullName evidence="2">BAH domain-containing protein</fullName>
    </recommendedName>
</protein>
<dbReference type="Gene3D" id="2.30.30.490">
    <property type="match status" value="1"/>
</dbReference>
<reference evidence="3 4" key="1">
    <citation type="submission" date="2022-03" db="EMBL/GenBank/DDBJ databases">
        <authorList>
            <person name="Nunn A."/>
            <person name="Chopra R."/>
            <person name="Nunn A."/>
            <person name="Contreras Garrido A."/>
        </authorList>
    </citation>
    <scope>NUCLEOTIDE SEQUENCE [LARGE SCALE GENOMIC DNA]</scope>
</reference>
<dbReference type="Proteomes" id="UP000836841">
    <property type="component" value="Chromosome 2"/>
</dbReference>
<organism evidence="3 4">
    <name type="scientific">Thlaspi arvense</name>
    <name type="common">Field penny-cress</name>
    <dbReference type="NCBI Taxonomy" id="13288"/>
    <lineage>
        <taxon>Eukaryota</taxon>
        <taxon>Viridiplantae</taxon>
        <taxon>Streptophyta</taxon>
        <taxon>Embryophyta</taxon>
        <taxon>Tracheophyta</taxon>
        <taxon>Spermatophyta</taxon>
        <taxon>Magnoliopsida</taxon>
        <taxon>eudicotyledons</taxon>
        <taxon>Gunneridae</taxon>
        <taxon>Pentapetalae</taxon>
        <taxon>rosids</taxon>
        <taxon>malvids</taxon>
        <taxon>Brassicales</taxon>
        <taxon>Brassicaceae</taxon>
        <taxon>Thlaspideae</taxon>
        <taxon>Thlaspi</taxon>
    </lineage>
</organism>
<dbReference type="EMBL" id="OU466858">
    <property type="protein sequence ID" value="CAH2046353.1"/>
    <property type="molecule type" value="Genomic_DNA"/>
</dbReference>
<proteinExistence type="predicted"/>
<dbReference type="PANTHER" id="PTHR46871">
    <property type="entry name" value="BROMO-ADJACENT HOMOLOGY (BAH) DOMAIN-CONTAINING PROTEIN"/>
    <property type="match status" value="1"/>
</dbReference>
<name>A0AAU9RMQ0_THLAR</name>
<dbReference type="AlphaFoldDB" id="A0AAU9RMQ0"/>
<evidence type="ECO:0000313" key="3">
    <source>
        <dbReference type="EMBL" id="CAH2046353.1"/>
    </source>
</evidence>
<keyword evidence="4" id="KW-1185">Reference proteome</keyword>